<organism evidence="1">
    <name type="scientific">Tanacetum cinerariifolium</name>
    <name type="common">Dalmatian daisy</name>
    <name type="synonym">Chrysanthemum cinerariifolium</name>
    <dbReference type="NCBI Taxonomy" id="118510"/>
    <lineage>
        <taxon>Eukaryota</taxon>
        <taxon>Viridiplantae</taxon>
        <taxon>Streptophyta</taxon>
        <taxon>Embryophyta</taxon>
        <taxon>Tracheophyta</taxon>
        <taxon>Spermatophyta</taxon>
        <taxon>Magnoliopsida</taxon>
        <taxon>eudicotyledons</taxon>
        <taxon>Gunneridae</taxon>
        <taxon>Pentapetalae</taxon>
        <taxon>asterids</taxon>
        <taxon>campanulids</taxon>
        <taxon>Asterales</taxon>
        <taxon>Asteraceae</taxon>
        <taxon>Asteroideae</taxon>
        <taxon>Anthemideae</taxon>
        <taxon>Anthemidinae</taxon>
        <taxon>Tanacetum</taxon>
    </lineage>
</organism>
<dbReference type="EMBL" id="BKCJ011444796">
    <property type="protein sequence ID" value="GFD34288.1"/>
    <property type="molecule type" value="Genomic_DNA"/>
</dbReference>
<comment type="caution">
    <text evidence="1">The sequence shown here is derived from an EMBL/GenBank/DDBJ whole genome shotgun (WGS) entry which is preliminary data.</text>
</comment>
<dbReference type="AlphaFoldDB" id="A0A699VLD1"/>
<feature type="non-terminal residue" evidence="1">
    <location>
        <position position="138"/>
    </location>
</feature>
<reference evidence="1" key="1">
    <citation type="journal article" date="2019" name="Sci. Rep.">
        <title>Draft genome of Tanacetum cinerariifolium, the natural source of mosquito coil.</title>
        <authorList>
            <person name="Yamashiro T."/>
            <person name="Shiraishi A."/>
            <person name="Satake H."/>
            <person name="Nakayama K."/>
        </authorList>
    </citation>
    <scope>NUCLEOTIDE SEQUENCE</scope>
</reference>
<sequence>MRIVLDAELVGHGEQQRVRLGDPLVGAQLRDQLLGLGRIGPPEHRAHVVDHPDLVAALAPPEIGTVAIVHQREDRARHRYARLALMPRILPGLAVEPDLLGLLHVQRLAAFVRLEGGALQVHALARGPDGRRVRRRAP</sequence>
<proteinExistence type="predicted"/>
<protein>
    <submittedName>
        <fullName evidence="1">Uncharacterized protein</fullName>
    </submittedName>
</protein>
<name>A0A699VLD1_TANCI</name>
<evidence type="ECO:0000313" key="1">
    <source>
        <dbReference type="EMBL" id="GFD34288.1"/>
    </source>
</evidence>
<gene>
    <name evidence="1" type="ORF">Tci_906257</name>
</gene>
<accession>A0A699VLD1</accession>